<feature type="transmembrane region" description="Helical" evidence="1">
    <location>
        <begin position="108"/>
        <end position="129"/>
    </location>
</feature>
<dbReference type="WBParaSite" id="PSAMB.scaffold3398size18428.g21319.t1">
    <property type="protein sequence ID" value="PSAMB.scaffold3398size18428.g21319.t1"/>
    <property type="gene ID" value="PSAMB.scaffold3398size18428.g21319"/>
</dbReference>
<feature type="transmembrane region" description="Helical" evidence="1">
    <location>
        <begin position="149"/>
        <end position="166"/>
    </location>
</feature>
<evidence type="ECO:0000313" key="2">
    <source>
        <dbReference type="Proteomes" id="UP000887566"/>
    </source>
</evidence>
<name>A0A914W6R6_9BILA</name>
<feature type="transmembrane region" description="Helical" evidence="1">
    <location>
        <begin position="33"/>
        <end position="59"/>
    </location>
</feature>
<protein>
    <submittedName>
        <fullName evidence="3">Transmembrane protein</fullName>
    </submittedName>
</protein>
<feature type="transmembrane region" description="Helical" evidence="1">
    <location>
        <begin position="71"/>
        <end position="96"/>
    </location>
</feature>
<keyword evidence="2" id="KW-1185">Reference proteome</keyword>
<keyword evidence="1" id="KW-0812">Transmembrane</keyword>
<evidence type="ECO:0000256" key="1">
    <source>
        <dbReference type="SAM" id="Phobius"/>
    </source>
</evidence>
<dbReference type="AlphaFoldDB" id="A0A914W6R6"/>
<accession>A0A914W6R6</accession>
<proteinExistence type="predicted"/>
<keyword evidence="1" id="KW-0472">Membrane</keyword>
<evidence type="ECO:0000313" key="3">
    <source>
        <dbReference type="WBParaSite" id="PSAMB.scaffold3398size18428.g21319.t1"/>
    </source>
</evidence>
<organism evidence="2 3">
    <name type="scientific">Plectus sambesii</name>
    <dbReference type="NCBI Taxonomy" id="2011161"/>
    <lineage>
        <taxon>Eukaryota</taxon>
        <taxon>Metazoa</taxon>
        <taxon>Ecdysozoa</taxon>
        <taxon>Nematoda</taxon>
        <taxon>Chromadorea</taxon>
        <taxon>Plectida</taxon>
        <taxon>Plectina</taxon>
        <taxon>Plectoidea</taxon>
        <taxon>Plectidae</taxon>
        <taxon>Plectus</taxon>
    </lineage>
</organism>
<sequence>MNRPRPAPTAVLIAALPHMKDSFGEADLNKVQCFAGVCGCFVTSVNVVALIFYTLRLVYFYETTAVSGDVYFGLLGAITSLLALQAMAVAFAVLLLLGIAQKQRSYMVLWVVSALVLISIETVIVSYSITLQQATMNWDPWHPLELCFFGAKIIASGVGIGGVFFLHRAVDSDLERSDDERRFLL</sequence>
<keyword evidence="1" id="KW-1133">Transmembrane helix</keyword>
<reference evidence="3" key="1">
    <citation type="submission" date="2022-11" db="UniProtKB">
        <authorList>
            <consortium name="WormBaseParasite"/>
        </authorList>
    </citation>
    <scope>IDENTIFICATION</scope>
</reference>
<dbReference type="Proteomes" id="UP000887566">
    <property type="component" value="Unplaced"/>
</dbReference>